<dbReference type="GO" id="GO:0030288">
    <property type="term" value="C:outer membrane-bounded periplasmic space"/>
    <property type="evidence" value="ECO:0007669"/>
    <property type="project" value="TreeGrafter"/>
</dbReference>
<evidence type="ECO:0000256" key="3">
    <source>
        <dbReference type="ARBA" id="ARBA00022692"/>
    </source>
</evidence>
<comment type="caution">
    <text evidence="8">The sequence shown here is derived from an EMBL/GenBank/DDBJ whole genome shotgun (WGS) entry which is preliminary data.</text>
</comment>
<dbReference type="GO" id="GO:0017089">
    <property type="term" value="F:glycolipid transfer activity"/>
    <property type="evidence" value="ECO:0007669"/>
    <property type="project" value="TreeGrafter"/>
</dbReference>
<evidence type="ECO:0000256" key="2">
    <source>
        <dbReference type="ARBA" id="ARBA00022519"/>
    </source>
</evidence>
<protein>
    <recommendedName>
        <fullName evidence="6">Lipopolysaccharide export system protein LptC</fullName>
    </recommendedName>
</protein>
<keyword evidence="1 6" id="KW-1003">Cell membrane</keyword>
<gene>
    <name evidence="6" type="primary">lptC</name>
    <name evidence="8" type="ORF">DET51_107248</name>
    <name evidence="7" type="ORF">DET64_107248</name>
</gene>
<proteinExistence type="inferred from homology"/>
<dbReference type="PANTHER" id="PTHR37481:SF1">
    <property type="entry name" value="LIPOPOLYSACCHARIDE EXPORT SYSTEM PROTEIN LPTC"/>
    <property type="match status" value="1"/>
</dbReference>
<evidence type="ECO:0000313" key="7">
    <source>
        <dbReference type="EMBL" id="RBP72650.1"/>
    </source>
</evidence>
<name>A0A368UXD9_MARNT</name>
<dbReference type="PANTHER" id="PTHR37481">
    <property type="entry name" value="LIPOPOLYSACCHARIDE EXPORT SYSTEM PROTEIN LPTC"/>
    <property type="match status" value="1"/>
</dbReference>
<dbReference type="Gene3D" id="2.60.450.10">
    <property type="entry name" value="Lipopolysaccharide (LPS) transport protein A like domain"/>
    <property type="match status" value="1"/>
</dbReference>
<evidence type="ECO:0000256" key="5">
    <source>
        <dbReference type="ARBA" id="ARBA00023136"/>
    </source>
</evidence>
<evidence type="ECO:0000313" key="8">
    <source>
        <dbReference type="EMBL" id="RCW33577.1"/>
    </source>
</evidence>
<dbReference type="InterPro" id="IPR052363">
    <property type="entry name" value="LPS_export_LptC"/>
</dbReference>
<comment type="subunit">
    <text evidence="6">Component of the lipopolysaccharide transport and assembly complex. Interacts with LptA and the LptBFG transporter complex.</text>
</comment>
<evidence type="ECO:0000313" key="9">
    <source>
        <dbReference type="Proteomes" id="UP000252795"/>
    </source>
</evidence>
<dbReference type="GO" id="GO:0005886">
    <property type="term" value="C:plasma membrane"/>
    <property type="evidence" value="ECO:0007669"/>
    <property type="project" value="UniProtKB-SubCell"/>
</dbReference>
<dbReference type="HAMAP" id="MF_01915">
    <property type="entry name" value="LPS_assembly_LptC"/>
    <property type="match status" value="1"/>
</dbReference>
<dbReference type="Pfam" id="PF06835">
    <property type="entry name" value="LptC"/>
    <property type="match status" value="1"/>
</dbReference>
<keyword evidence="5 6" id="KW-0472">Membrane</keyword>
<dbReference type="GO" id="GO:0043165">
    <property type="term" value="P:Gram-negative-bacterium-type cell outer membrane assembly"/>
    <property type="evidence" value="ECO:0007669"/>
    <property type="project" value="UniProtKB-UniRule"/>
</dbReference>
<dbReference type="InterPro" id="IPR026265">
    <property type="entry name" value="LptC"/>
</dbReference>
<dbReference type="Proteomes" id="UP000253065">
    <property type="component" value="Unassembled WGS sequence"/>
</dbReference>
<evidence type="ECO:0000313" key="10">
    <source>
        <dbReference type="Proteomes" id="UP000253065"/>
    </source>
</evidence>
<dbReference type="NCBIfam" id="TIGR04409">
    <property type="entry name" value="LptC_YrbK"/>
    <property type="match status" value="1"/>
</dbReference>
<evidence type="ECO:0000256" key="4">
    <source>
        <dbReference type="ARBA" id="ARBA00022989"/>
    </source>
</evidence>
<evidence type="ECO:0000256" key="6">
    <source>
        <dbReference type="HAMAP-Rule" id="MF_01915"/>
    </source>
</evidence>
<dbReference type="EMBL" id="QNSA01000007">
    <property type="protein sequence ID" value="RBP72650.1"/>
    <property type="molecule type" value="Genomic_DNA"/>
</dbReference>
<feature type="transmembrane region" description="Helical" evidence="6">
    <location>
        <begin position="15"/>
        <end position="32"/>
    </location>
</feature>
<dbReference type="Proteomes" id="UP000252795">
    <property type="component" value="Unassembled WGS sequence"/>
</dbReference>
<dbReference type="EMBL" id="QPJB01000007">
    <property type="protein sequence ID" value="RCW33577.1"/>
    <property type="molecule type" value="Genomic_DNA"/>
</dbReference>
<sequence>MITERLFGDRGKRRITALALAATVTATVFLLWQSDEPVSSRNAASELRGPAEPDGFVIGGQYRAWDEQGNLQIDLTSPRIEQFEATGTAHLDTPRARLFSEGSPDPWLIESNEGSLQQNNEKLELTGNVQLTRQSEGREAVLETEALTLDNSNGTVYTDQPVTITEPFGVTRSTGMKAWINERILELNSRVEGQYETVR</sequence>
<dbReference type="AlphaFoldDB" id="A0A368UXD9"/>
<keyword evidence="3 6" id="KW-0812">Transmembrane</keyword>
<evidence type="ECO:0000256" key="1">
    <source>
        <dbReference type="ARBA" id="ARBA00022475"/>
    </source>
</evidence>
<keyword evidence="4 6" id="KW-1133">Transmembrane helix</keyword>
<comment type="subcellular location">
    <subcellularLocation>
        <location evidence="6">Cell inner membrane</location>
        <topology evidence="6">Single-pass membrane protein</topology>
    </subcellularLocation>
</comment>
<organism evidence="8 9">
    <name type="scientific">Marinobacter nauticus</name>
    <name type="common">Marinobacter hydrocarbonoclasticus</name>
    <name type="synonym">Marinobacter aquaeolei</name>
    <dbReference type="NCBI Taxonomy" id="2743"/>
    <lineage>
        <taxon>Bacteria</taxon>
        <taxon>Pseudomonadati</taxon>
        <taxon>Pseudomonadota</taxon>
        <taxon>Gammaproteobacteria</taxon>
        <taxon>Pseudomonadales</taxon>
        <taxon>Marinobacteraceae</taxon>
        <taxon>Marinobacter</taxon>
    </lineage>
</organism>
<accession>A0A368UXD9</accession>
<comment type="similarity">
    <text evidence="6">Belongs to the LptC family.</text>
</comment>
<keyword evidence="10" id="KW-1185">Reference proteome</keyword>
<keyword evidence="2 6" id="KW-0997">Cell inner membrane</keyword>
<reference evidence="8 9" key="1">
    <citation type="submission" date="2018-07" db="EMBL/GenBank/DDBJ databases">
        <title>Freshwater and sediment microbial communities from various areas in North America, analyzing microbe dynamics in response to fracking.</title>
        <authorList>
            <person name="Lamendella R."/>
        </authorList>
    </citation>
    <scope>NUCLEOTIDE SEQUENCE [LARGE SCALE GENOMIC DNA]</scope>
    <source>
        <strain evidence="8 9">114E</strain>
        <strain evidence="7 10">114E_o</strain>
    </source>
</reference>
<dbReference type="GO" id="GO:0015221">
    <property type="term" value="F:lipopolysaccharide transmembrane transporter activity"/>
    <property type="evidence" value="ECO:0007669"/>
    <property type="project" value="InterPro"/>
</dbReference>
<comment type="function">
    <text evidence="6">Involved in the assembly of lipopolysaccharide (LPS). Required for the translocation of LPS from the inner membrane to the outer membrane. Facilitates the transfer of LPS from the inner membrane to the periplasmic protein LptA. Could be a docking site for LptA.</text>
</comment>
<dbReference type="InterPro" id="IPR010664">
    <property type="entry name" value="LipoPS_assembly_LptC-rel"/>
</dbReference>
<dbReference type="RefSeq" id="WP_113880025.1">
    <property type="nucleotide sequence ID" value="NZ_QNSA01000007.1"/>
</dbReference>